<organism evidence="2 3">
    <name type="scientific">Thermocatellispora tengchongensis</name>
    <dbReference type="NCBI Taxonomy" id="1073253"/>
    <lineage>
        <taxon>Bacteria</taxon>
        <taxon>Bacillati</taxon>
        <taxon>Actinomycetota</taxon>
        <taxon>Actinomycetes</taxon>
        <taxon>Streptosporangiales</taxon>
        <taxon>Streptosporangiaceae</taxon>
        <taxon>Thermocatellispora</taxon>
    </lineage>
</organism>
<dbReference type="InterPro" id="IPR029069">
    <property type="entry name" value="HotDog_dom_sf"/>
</dbReference>
<reference evidence="2 3" key="1">
    <citation type="submission" date="2020-08" db="EMBL/GenBank/DDBJ databases">
        <title>Genomic Encyclopedia of Type Strains, Phase IV (KMG-IV): sequencing the most valuable type-strain genomes for metagenomic binning, comparative biology and taxonomic classification.</title>
        <authorList>
            <person name="Goeker M."/>
        </authorList>
    </citation>
    <scope>NUCLEOTIDE SEQUENCE [LARGE SCALE GENOMIC DNA]</scope>
    <source>
        <strain evidence="2 3">DSM 45615</strain>
    </source>
</reference>
<dbReference type="EMBL" id="JACHGN010000033">
    <property type="protein sequence ID" value="MBB5139786.1"/>
    <property type="molecule type" value="Genomic_DNA"/>
</dbReference>
<name>A0A840PLJ4_9ACTN</name>
<gene>
    <name evidence="2" type="ORF">HNP84_009550</name>
</gene>
<dbReference type="CDD" id="cd03441">
    <property type="entry name" value="R_hydratase_like"/>
    <property type="match status" value="1"/>
</dbReference>
<dbReference type="SUPFAM" id="SSF54637">
    <property type="entry name" value="Thioesterase/thiol ester dehydrase-isomerase"/>
    <property type="match status" value="2"/>
</dbReference>
<dbReference type="Gene3D" id="3.10.129.10">
    <property type="entry name" value="Hotdog Thioesterase"/>
    <property type="match status" value="2"/>
</dbReference>
<evidence type="ECO:0000313" key="3">
    <source>
        <dbReference type="Proteomes" id="UP000578449"/>
    </source>
</evidence>
<dbReference type="AlphaFoldDB" id="A0A840PLJ4"/>
<proteinExistence type="predicted"/>
<dbReference type="InterPro" id="IPR039569">
    <property type="entry name" value="FAS1-like_DH_region"/>
</dbReference>
<dbReference type="Pfam" id="PF13452">
    <property type="entry name" value="FAS1_DH_region"/>
    <property type="match status" value="1"/>
</dbReference>
<protein>
    <submittedName>
        <fullName evidence="2">Acyl dehydratase</fullName>
    </submittedName>
</protein>
<accession>A0A840PLJ4</accession>
<feature type="domain" description="FAS1-like dehydratase" evidence="1">
    <location>
        <begin position="30"/>
        <end position="155"/>
    </location>
</feature>
<dbReference type="RefSeq" id="WP_185056606.1">
    <property type="nucleotide sequence ID" value="NZ_BAABIX010000041.1"/>
</dbReference>
<keyword evidence="3" id="KW-1185">Reference proteome</keyword>
<sequence>MSGKITTLDEFEAAYREGLGRPLHPRPWRTVTEEWIRRFGDGAGDYNPLYRDPRHVSGRYLELIASPAFVFSVDFGANASIWGHIPQSDVSTKDLTMLYLGASLEWYRPIYVGDRIRSVETPAGIRRTSTRQIGEACVCTGVTEYWNSRGELVARLTNEMLRFANPGEGVEAATASARPAGGVAPDPLVWERTRRGAEPRYWESVSAGDKLPDLPKGTYTVTELYLFAHAALNTRRSRAVDEGTIDMGAGGRADPEYARRNRAQATTFDYGPQRICWMIQAVTDWMGDHGDLLRIDTRLRRPNLVGDMNTVQGTVKRTYRDGGDLLAEIDLVNVNQEDVVTAGGTATVRLPAEGTVPTPAPLFAEERQPAPGIYG</sequence>
<evidence type="ECO:0000313" key="2">
    <source>
        <dbReference type="EMBL" id="MBB5139786.1"/>
    </source>
</evidence>
<dbReference type="Proteomes" id="UP000578449">
    <property type="component" value="Unassembled WGS sequence"/>
</dbReference>
<comment type="caution">
    <text evidence="2">The sequence shown here is derived from an EMBL/GenBank/DDBJ whole genome shotgun (WGS) entry which is preliminary data.</text>
</comment>
<evidence type="ECO:0000259" key="1">
    <source>
        <dbReference type="Pfam" id="PF13452"/>
    </source>
</evidence>